<evidence type="ECO:0000256" key="1">
    <source>
        <dbReference type="ARBA" id="ARBA00009437"/>
    </source>
</evidence>
<evidence type="ECO:0000256" key="2">
    <source>
        <dbReference type="ARBA" id="ARBA00023015"/>
    </source>
</evidence>
<dbReference type="GO" id="GO:0043565">
    <property type="term" value="F:sequence-specific DNA binding"/>
    <property type="evidence" value="ECO:0007669"/>
    <property type="project" value="TreeGrafter"/>
</dbReference>
<keyword evidence="4" id="KW-0804">Transcription</keyword>
<comment type="similarity">
    <text evidence="1">Belongs to the LysR transcriptional regulatory family.</text>
</comment>
<dbReference type="AlphaFoldDB" id="A0A919BM08"/>
<gene>
    <name evidence="6" type="ORF">GCM10017161_31140</name>
</gene>
<dbReference type="GO" id="GO:0006351">
    <property type="term" value="P:DNA-templated transcription"/>
    <property type="evidence" value="ECO:0007669"/>
    <property type="project" value="TreeGrafter"/>
</dbReference>
<keyword evidence="7" id="KW-1185">Reference proteome</keyword>
<dbReference type="Gene3D" id="3.40.190.10">
    <property type="entry name" value="Periplasmic binding protein-like II"/>
    <property type="match status" value="2"/>
</dbReference>
<protein>
    <submittedName>
        <fullName evidence="6">Transcriptional regulator GcvA</fullName>
    </submittedName>
</protein>
<evidence type="ECO:0000313" key="7">
    <source>
        <dbReference type="Proteomes" id="UP000623842"/>
    </source>
</evidence>
<evidence type="ECO:0000256" key="4">
    <source>
        <dbReference type="ARBA" id="ARBA00023163"/>
    </source>
</evidence>
<evidence type="ECO:0000313" key="6">
    <source>
        <dbReference type="EMBL" id="GHG00265.1"/>
    </source>
</evidence>
<dbReference type="InterPro" id="IPR036390">
    <property type="entry name" value="WH_DNA-bd_sf"/>
</dbReference>
<dbReference type="Pfam" id="PF03466">
    <property type="entry name" value="LysR_substrate"/>
    <property type="match status" value="1"/>
</dbReference>
<comment type="caution">
    <text evidence="6">The sequence shown here is derived from an EMBL/GenBank/DDBJ whole genome shotgun (WGS) entry which is preliminary data.</text>
</comment>
<proteinExistence type="inferred from homology"/>
<reference evidence="6" key="1">
    <citation type="journal article" date="2014" name="Int. J. Syst. Evol. Microbiol.">
        <title>Complete genome sequence of Corynebacterium casei LMG S-19264T (=DSM 44701T), isolated from a smear-ripened cheese.</title>
        <authorList>
            <consortium name="US DOE Joint Genome Institute (JGI-PGF)"/>
            <person name="Walter F."/>
            <person name="Albersmeier A."/>
            <person name="Kalinowski J."/>
            <person name="Ruckert C."/>
        </authorList>
    </citation>
    <scope>NUCLEOTIDE SEQUENCE</scope>
    <source>
        <strain evidence="6">KCTC 42731</strain>
    </source>
</reference>
<dbReference type="InterPro" id="IPR000847">
    <property type="entry name" value="LysR_HTH_N"/>
</dbReference>
<sequence>MDIRLKQLNALHTFECAARHQSYSKAADELFISQAAVSQQMRLLEDKLRVKLFFRSGHSMYLTKQGNILYEACLQGFSQILTGLKAIQCEDIAGDLTITSTQAFCSLWLMPKLYKFSLLYPDINIRVLGSNAIEDLKKKHIDVAIRFSRNSDTVKRDGLVIEESGTISAYPVCSKALFASGKITQPSDLLNFQLISLANESEVTWQSWFAHAGVEGYHNDKKQIEVTSSDLALSAVLAGHGITLAASELFSQYLYSQQLVIPFNIKHPFDWQRFILYDGGSPRLKRIKVFTHWLKQELAKDNNTISKCNAGV</sequence>
<dbReference type="Proteomes" id="UP000623842">
    <property type="component" value="Unassembled WGS sequence"/>
</dbReference>
<accession>A0A919BM08</accession>
<dbReference type="PANTHER" id="PTHR30537">
    <property type="entry name" value="HTH-TYPE TRANSCRIPTIONAL REGULATOR"/>
    <property type="match status" value="1"/>
</dbReference>
<dbReference type="PRINTS" id="PR00039">
    <property type="entry name" value="HTHLYSR"/>
</dbReference>
<dbReference type="PROSITE" id="PS50931">
    <property type="entry name" value="HTH_LYSR"/>
    <property type="match status" value="1"/>
</dbReference>
<evidence type="ECO:0000259" key="5">
    <source>
        <dbReference type="PROSITE" id="PS50931"/>
    </source>
</evidence>
<dbReference type="GO" id="GO:0003700">
    <property type="term" value="F:DNA-binding transcription factor activity"/>
    <property type="evidence" value="ECO:0007669"/>
    <property type="project" value="InterPro"/>
</dbReference>
<feature type="domain" description="HTH lysR-type" evidence="5">
    <location>
        <begin position="1"/>
        <end position="63"/>
    </location>
</feature>
<dbReference type="Pfam" id="PF00126">
    <property type="entry name" value="HTH_1"/>
    <property type="match status" value="1"/>
</dbReference>
<dbReference type="SUPFAM" id="SSF53850">
    <property type="entry name" value="Periplasmic binding protein-like II"/>
    <property type="match status" value="1"/>
</dbReference>
<dbReference type="RefSeq" id="WP_229854768.1">
    <property type="nucleotide sequence ID" value="NZ_BNCK01000007.1"/>
</dbReference>
<dbReference type="PANTHER" id="PTHR30537:SF26">
    <property type="entry name" value="GLYCINE CLEAVAGE SYSTEM TRANSCRIPTIONAL ACTIVATOR"/>
    <property type="match status" value="1"/>
</dbReference>
<reference evidence="6" key="2">
    <citation type="submission" date="2020-09" db="EMBL/GenBank/DDBJ databases">
        <authorList>
            <person name="Sun Q."/>
            <person name="Kim S."/>
        </authorList>
    </citation>
    <scope>NUCLEOTIDE SEQUENCE</scope>
    <source>
        <strain evidence="6">KCTC 42731</strain>
    </source>
</reference>
<organism evidence="6 7">
    <name type="scientific">Thalassotalea marina</name>
    <dbReference type="NCBI Taxonomy" id="1673741"/>
    <lineage>
        <taxon>Bacteria</taxon>
        <taxon>Pseudomonadati</taxon>
        <taxon>Pseudomonadota</taxon>
        <taxon>Gammaproteobacteria</taxon>
        <taxon>Alteromonadales</taxon>
        <taxon>Colwelliaceae</taxon>
        <taxon>Thalassotalea</taxon>
    </lineage>
</organism>
<dbReference type="InterPro" id="IPR005119">
    <property type="entry name" value="LysR_subst-bd"/>
</dbReference>
<keyword evidence="2" id="KW-0805">Transcription regulation</keyword>
<evidence type="ECO:0000256" key="3">
    <source>
        <dbReference type="ARBA" id="ARBA00023125"/>
    </source>
</evidence>
<dbReference type="InterPro" id="IPR058163">
    <property type="entry name" value="LysR-type_TF_proteobact-type"/>
</dbReference>
<name>A0A919BM08_9GAMM</name>
<dbReference type="Gene3D" id="1.10.10.10">
    <property type="entry name" value="Winged helix-like DNA-binding domain superfamily/Winged helix DNA-binding domain"/>
    <property type="match status" value="1"/>
</dbReference>
<keyword evidence="3" id="KW-0238">DNA-binding</keyword>
<dbReference type="EMBL" id="BNCK01000007">
    <property type="protein sequence ID" value="GHG00265.1"/>
    <property type="molecule type" value="Genomic_DNA"/>
</dbReference>
<dbReference type="SUPFAM" id="SSF46785">
    <property type="entry name" value="Winged helix' DNA-binding domain"/>
    <property type="match status" value="1"/>
</dbReference>
<dbReference type="InterPro" id="IPR036388">
    <property type="entry name" value="WH-like_DNA-bd_sf"/>
</dbReference>